<evidence type="ECO:0000256" key="3">
    <source>
        <dbReference type="ARBA" id="ARBA00022801"/>
    </source>
</evidence>
<keyword evidence="2 5" id="KW-0645">Protease</keyword>
<proteinExistence type="predicted"/>
<dbReference type="InterPro" id="IPR054613">
    <property type="entry name" value="Peptidase_S78_dom"/>
</dbReference>
<dbReference type="KEGG" id="ppw:PputW619_1338"/>
<dbReference type="GO" id="GO:0006508">
    <property type="term" value="P:proteolysis"/>
    <property type="evidence" value="ECO:0007669"/>
    <property type="project" value="UniProtKB-KW"/>
</dbReference>
<dbReference type="STRING" id="390235.PputW619_1338"/>
<dbReference type="GO" id="GO:0008233">
    <property type="term" value="F:peptidase activity"/>
    <property type="evidence" value="ECO:0007669"/>
    <property type="project" value="UniProtKB-KW"/>
</dbReference>
<reference evidence="5" key="1">
    <citation type="submission" date="2008-02" db="EMBL/GenBank/DDBJ databases">
        <title>Complete sequence of Psuedomonas putida W619.</title>
        <authorList>
            <consortium name="US DOE Joint Genome Institute"/>
            <person name="Copeland A."/>
            <person name="Lucas S."/>
            <person name="Lapidus A."/>
            <person name="Barry K."/>
            <person name="Detter J.C."/>
            <person name="Glavina del Rio T."/>
            <person name="Dalin E."/>
            <person name="Tice H."/>
            <person name="Pitluck S."/>
            <person name="Chain P."/>
            <person name="Malfatti S."/>
            <person name="Shin M."/>
            <person name="Vergez L."/>
            <person name="Schmutz J."/>
            <person name="Larimer F."/>
            <person name="Land M."/>
            <person name="Hauser L."/>
            <person name="Kyrpides N."/>
            <person name="Kim E."/>
            <person name="Taghavi S."/>
            <person name="Vangronsveld D."/>
            <person name="van der Lelie D."/>
            <person name="Richardson P."/>
        </authorList>
    </citation>
    <scope>NUCLEOTIDE SEQUENCE</scope>
    <source>
        <strain evidence="5">W619</strain>
    </source>
</reference>
<name>B1J5N1_PSEPW</name>
<dbReference type="eggNOG" id="COG3740">
    <property type="taxonomic scope" value="Bacteria"/>
</dbReference>
<sequence length="248" mass="27262">MTSAPSSWWSAPGTKADHKDRAAAVKYRSFDYDVKAVGDDGRFSGYGSVFGVVDSYKEVVAPGAFLESIEDTKAKGRTFPVLWQHMTREPIGSWDIESLKEDDHGLFGDGELWLPDAPYARIAYRGMQTRSITGLSIGYYIRESSFDQKTGIRTLTKLDLIEISIVTVPANDDARTDTIKSKLAHGGLPSMPEFELLLREAGFSKTQSAVIANRGLQHLLRSESEGDLAAIEIVEALKSRPALSLPSF</sequence>
<evidence type="ECO:0000313" key="5">
    <source>
        <dbReference type="EMBL" id="ACA71843.1"/>
    </source>
</evidence>
<dbReference type="HOGENOM" id="CLU_073043_1_0_6"/>
<dbReference type="MEROPS" id="S78.001"/>
<accession>B1J5N1</accession>
<dbReference type="EMBL" id="CP000949">
    <property type="protein sequence ID" value="ACA71843.1"/>
    <property type="molecule type" value="Genomic_DNA"/>
</dbReference>
<organism evidence="5">
    <name type="scientific">Pseudomonas putida (strain W619)</name>
    <dbReference type="NCBI Taxonomy" id="390235"/>
    <lineage>
        <taxon>Bacteria</taxon>
        <taxon>Pseudomonadati</taxon>
        <taxon>Pseudomonadota</taxon>
        <taxon>Gammaproteobacteria</taxon>
        <taxon>Pseudomonadales</taxon>
        <taxon>Pseudomonadaceae</taxon>
        <taxon>Pseudomonas</taxon>
    </lineage>
</organism>
<keyword evidence="3" id="KW-0378">Hydrolase</keyword>
<evidence type="ECO:0000256" key="2">
    <source>
        <dbReference type="ARBA" id="ARBA00022670"/>
    </source>
</evidence>
<dbReference type="NCBIfam" id="TIGR01543">
    <property type="entry name" value="proheadase_HK97"/>
    <property type="match status" value="1"/>
</dbReference>
<protein>
    <submittedName>
        <fullName evidence="5">Phage prohead protease, HK97 family</fullName>
    </submittedName>
</protein>
<dbReference type="InterPro" id="IPR006433">
    <property type="entry name" value="Prohead_protease"/>
</dbReference>
<evidence type="ECO:0000256" key="1">
    <source>
        <dbReference type="ARBA" id="ARBA00022612"/>
    </source>
</evidence>
<evidence type="ECO:0000259" key="4">
    <source>
        <dbReference type="Pfam" id="PF04586"/>
    </source>
</evidence>
<gene>
    <name evidence="5" type="ordered locus">PputW619_1338</name>
</gene>
<dbReference type="Pfam" id="PF04586">
    <property type="entry name" value="Peptidase_S78"/>
    <property type="match status" value="1"/>
</dbReference>
<dbReference type="AlphaFoldDB" id="B1J5N1"/>
<keyword evidence="1" id="KW-1188">Viral release from host cell</keyword>
<feature type="domain" description="Prohead serine protease" evidence="4">
    <location>
        <begin position="31"/>
        <end position="185"/>
    </location>
</feature>